<dbReference type="PANTHER" id="PTHR44115">
    <property type="entry name" value="PROTEIN CBG09704"/>
    <property type="match status" value="1"/>
</dbReference>
<dbReference type="PANTHER" id="PTHR44115:SF4">
    <property type="entry name" value="OXIDOREDUCTASE"/>
    <property type="match status" value="1"/>
</dbReference>
<organism evidence="1 2">
    <name type="scientific">Tepidimicrobium xylanilyticum</name>
    <dbReference type="NCBI Taxonomy" id="1123352"/>
    <lineage>
        <taxon>Bacteria</taxon>
        <taxon>Bacillati</taxon>
        <taxon>Bacillota</taxon>
        <taxon>Tissierellia</taxon>
        <taxon>Tissierellales</taxon>
        <taxon>Tepidimicrobiaceae</taxon>
        <taxon>Tepidimicrobium</taxon>
    </lineage>
</organism>
<evidence type="ECO:0000313" key="2">
    <source>
        <dbReference type="Proteomes" id="UP000198828"/>
    </source>
</evidence>
<dbReference type="Proteomes" id="UP000198828">
    <property type="component" value="Unassembled WGS sequence"/>
</dbReference>
<reference evidence="1 2" key="1">
    <citation type="submission" date="2016-10" db="EMBL/GenBank/DDBJ databases">
        <authorList>
            <person name="de Groot N.N."/>
        </authorList>
    </citation>
    <scope>NUCLEOTIDE SEQUENCE [LARGE SCALE GENOMIC DNA]</scope>
    <source>
        <strain evidence="1 2">DSM 23310</strain>
    </source>
</reference>
<keyword evidence="2" id="KW-1185">Reference proteome</keyword>
<dbReference type="InterPro" id="IPR036291">
    <property type="entry name" value="NAD(P)-bd_dom_sf"/>
</dbReference>
<dbReference type="Gene3D" id="3.40.50.720">
    <property type="entry name" value="NAD(P)-binding Rossmann-like Domain"/>
    <property type="match status" value="1"/>
</dbReference>
<dbReference type="SUPFAM" id="SSF51735">
    <property type="entry name" value="NAD(P)-binding Rossmann-fold domains"/>
    <property type="match status" value="1"/>
</dbReference>
<dbReference type="AlphaFoldDB" id="A0A1H3B9C0"/>
<protein>
    <submittedName>
        <fullName evidence="1">Short chain dehydrogenase</fullName>
    </submittedName>
</protein>
<gene>
    <name evidence="1" type="ORF">SAMN05660923_02209</name>
</gene>
<evidence type="ECO:0000313" key="1">
    <source>
        <dbReference type="EMBL" id="SDX38526.1"/>
    </source>
</evidence>
<dbReference type="Pfam" id="PF00106">
    <property type="entry name" value="adh_short"/>
    <property type="match status" value="1"/>
</dbReference>
<proteinExistence type="predicted"/>
<accession>A0A1H3B9C0</accession>
<dbReference type="InterPro" id="IPR002347">
    <property type="entry name" value="SDR_fam"/>
</dbReference>
<sequence length="58" mass="6409">MKLKGKVAIVTGSISGMGRATAELFAREGAKVIVTGRNEERVKELVEEIKEKDMKPFM</sequence>
<dbReference type="EMBL" id="FNNG01000010">
    <property type="protein sequence ID" value="SDX38526.1"/>
    <property type="molecule type" value="Genomic_DNA"/>
</dbReference>
<name>A0A1H3B9C0_9FIRM</name>